<dbReference type="InterPro" id="IPR036873">
    <property type="entry name" value="Rhodanese-like_dom_sf"/>
</dbReference>
<evidence type="ECO:0000259" key="1">
    <source>
        <dbReference type="PROSITE" id="PS50206"/>
    </source>
</evidence>
<proteinExistence type="predicted"/>
<dbReference type="EMBL" id="CP119951">
    <property type="protein sequence ID" value="WFC94433.1"/>
    <property type="molecule type" value="Genomic_DNA"/>
</dbReference>
<dbReference type="Proteomes" id="UP001216638">
    <property type="component" value="Chromosome 1"/>
</dbReference>
<reference evidence="2" key="1">
    <citation type="submission" date="2023-03" db="EMBL/GenBank/DDBJ databases">
        <title>Mating type loci evolution in Malassezia.</title>
        <authorList>
            <person name="Coelho M.A."/>
        </authorList>
    </citation>
    <scope>NUCLEOTIDE SEQUENCE</scope>
    <source>
        <strain evidence="2">CBS 14135</strain>
    </source>
</reference>
<accession>A0AAF0DS40</accession>
<gene>
    <name evidence="2" type="ORF">MBRA1_001063</name>
</gene>
<evidence type="ECO:0000313" key="2">
    <source>
        <dbReference type="EMBL" id="WFC94433.1"/>
    </source>
</evidence>
<dbReference type="SMART" id="SM00450">
    <property type="entry name" value="RHOD"/>
    <property type="match status" value="1"/>
</dbReference>
<dbReference type="SUPFAM" id="SSF52821">
    <property type="entry name" value="Rhodanese/Cell cycle control phosphatase"/>
    <property type="match status" value="1"/>
</dbReference>
<protein>
    <recommendedName>
        <fullName evidence="1">Rhodanese domain-containing protein</fullName>
    </recommendedName>
</protein>
<dbReference type="GO" id="GO:0004792">
    <property type="term" value="F:thiosulfate-cyanide sulfurtransferase activity"/>
    <property type="evidence" value="ECO:0007669"/>
    <property type="project" value="TreeGrafter"/>
</dbReference>
<dbReference type="GO" id="GO:0005739">
    <property type="term" value="C:mitochondrion"/>
    <property type="evidence" value="ECO:0007669"/>
    <property type="project" value="TreeGrafter"/>
</dbReference>
<dbReference type="AlphaFoldDB" id="A0AAF0DS40"/>
<dbReference type="PANTHER" id="PTHR44086">
    <property type="entry name" value="THIOSULFATE SULFURTRANSFERASE RDL2, MITOCHONDRIAL-RELATED"/>
    <property type="match status" value="1"/>
</dbReference>
<sequence length="183" mass="20482">MQPVRSSLARAAPIAARIATRVPVASTARVSVATAPRASVRAISTTPVFGKEDRSWVDKGPISYAELEPYTNHPDGSIDIIDVREPNEVAQGCIPASVNVPLSEFSEAFDVNSDSVSSSDFQRRFSFPRPSYDHKIVFYCRSGKRSDQALQIARQRGWWNTRNYPGSWLDWVDRKKKAHDDED</sequence>
<organism evidence="2 3">
    <name type="scientific">Malassezia brasiliensis</name>
    <dbReference type="NCBI Taxonomy" id="1821822"/>
    <lineage>
        <taxon>Eukaryota</taxon>
        <taxon>Fungi</taxon>
        <taxon>Dikarya</taxon>
        <taxon>Basidiomycota</taxon>
        <taxon>Ustilaginomycotina</taxon>
        <taxon>Malasseziomycetes</taxon>
        <taxon>Malasseziales</taxon>
        <taxon>Malasseziaceae</taxon>
        <taxon>Malassezia</taxon>
    </lineage>
</organism>
<dbReference type="Gene3D" id="3.40.250.10">
    <property type="entry name" value="Rhodanese-like domain"/>
    <property type="match status" value="1"/>
</dbReference>
<dbReference type="InterPro" id="IPR001763">
    <property type="entry name" value="Rhodanese-like_dom"/>
</dbReference>
<dbReference type="Pfam" id="PF00581">
    <property type="entry name" value="Rhodanese"/>
    <property type="match status" value="1"/>
</dbReference>
<name>A0AAF0DS40_9BASI</name>
<dbReference type="PROSITE" id="PS50206">
    <property type="entry name" value="RHODANESE_3"/>
    <property type="match status" value="1"/>
</dbReference>
<feature type="domain" description="Rhodanese" evidence="1">
    <location>
        <begin position="74"/>
        <end position="176"/>
    </location>
</feature>
<evidence type="ECO:0000313" key="3">
    <source>
        <dbReference type="Proteomes" id="UP001216638"/>
    </source>
</evidence>
<dbReference type="PANTHER" id="PTHR44086:SF10">
    <property type="entry name" value="THIOSULFATE SULFURTRANSFERASE_RHODANESE-LIKE DOMAIN-CONTAINING PROTEIN 3"/>
    <property type="match status" value="1"/>
</dbReference>
<keyword evidence="3" id="KW-1185">Reference proteome</keyword>